<evidence type="ECO:0000313" key="2">
    <source>
        <dbReference type="EMBL" id="OQA55085.1"/>
    </source>
</evidence>
<dbReference type="PANTHER" id="PTHR47099:SF1">
    <property type="entry name" value="METHYLCOBAMIDE:COM METHYLTRANSFERASE MTBA"/>
    <property type="match status" value="1"/>
</dbReference>
<dbReference type="InterPro" id="IPR052024">
    <property type="entry name" value="Methanogen_methyltrans"/>
</dbReference>
<sequence>MTTEELYQSRLKRYVTAMRNGKPDMIPIRPFVAEFASQYAGYTAQQATHDYRYAVKAYLKCAHDFDWDAIPANMIYCWTGLVQAIGLTYYGIPGIDLPPQVGFQYKEPPEEKAFMPPEDYDLLIADPTGYLFNIWLPQVSSEIQRPGQPISERHNLALLKGGMAMTEYFNVLGNLAQSLQTECGTVSAICGILKAPLDILADKLRGYYGLANDLCYQPKKVLEACEAMMPHLLQVALDSADPKKQVPIGFWMHRSCVPLISHDHFQNIFWPTLKPIIEEIWKHGNQVLFYAEGNWDHHLETFRELPAGSIIYHVDRGDIFLAHQIFGDKFCLSGGIPNDLFHREPEEVKAYCKKVIDGVAQDGGYIMDAGAIIQNDARVDCIQALTEFTREYGQY</sequence>
<dbReference type="AlphaFoldDB" id="A0A1V5SKR6"/>
<comment type="caution">
    <text evidence="2">The sequence shown here is derived from an EMBL/GenBank/DDBJ whole genome shotgun (WGS) entry which is preliminary data.</text>
</comment>
<reference evidence="2" key="1">
    <citation type="submission" date="2017-02" db="EMBL/GenBank/DDBJ databases">
        <title>Delving into the versatile metabolic prowess of the omnipresent phylum Bacteroidetes.</title>
        <authorList>
            <person name="Nobu M.K."/>
            <person name="Mei R."/>
            <person name="Narihiro T."/>
            <person name="Kuroda K."/>
            <person name="Liu W.-T."/>
        </authorList>
    </citation>
    <scope>NUCLEOTIDE SEQUENCE</scope>
    <source>
        <strain evidence="2">ADurb.Bin276</strain>
    </source>
</reference>
<gene>
    <name evidence="2" type="ORF">BWY41_01777</name>
</gene>
<organism evidence="2">
    <name type="scientific">Candidatus Atribacter allofermentans</name>
    <dbReference type="NCBI Taxonomy" id="1852833"/>
    <lineage>
        <taxon>Bacteria</taxon>
        <taxon>Pseudomonadati</taxon>
        <taxon>Atribacterota</taxon>
        <taxon>Atribacteria</taxon>
        <taxon>Atribacterales</taxon>
        <taxon>Atribacteraceae</taxon>
        <taxon>Atribacter</taxon>
    </lineage>
</organism>
<dbReference type="PANTHER" id="PTHR47099">
    <property type="entry name" value="METHYLCOBAMIDE:COM METHYLTRANSFERASE MTBA"/>
    <property type="match status" value="1"/>
</dbReference>
<dbReference type="GO" id="GO:0004853">
    <property type="term" value="F:uroporphyrinogen decarboxylase activity"/>
    <property type="evidence" value="ECO:0007669"/>
    <property type="project" value="InterPro"/>
</dbReference>
<dbReference type="SUPFAM" id="SSF51726">
    <property type="entry name" value="UROD/MetE-like"/>
    <property type="match status" value="1"/>
</dbReference>
<evidence type="ECO:0000259" key="1">
    <source>
        <dbReference type="Pfam" id="PF01208"/>
    </source>
</evidence>
<proteinExistence type="predicted"/>
<dbReference type="Gene3D" id="3.20.20.210">
    <property type="match status" value="1"/>
</dbReference>
<dbReference type="GO" id="GO:0006779">
    <property type="term" value="P:porphyrin-containing compound biosynthetic process"/>
    <property type="evidence" value="ECO:0007669"/>
    <property type="project" value="InterPro"/>
</dbReference>
<dbReference type="EMBL" id="MWBQ01000179">
    <property type="protein sequence ID" value="OQA55085.1"/>
    <property type="molecule type" value="Genomic_DNA"/>
</dbReference>
<name>A0A1V5SKR6_9BACT</name>
<dbReference type="Proteomes" id="UP000485569">
    <property type="component" value="Unassembled WGS sequence"/>
</dbReference>
<accession>A0A1V5SKR6</accession>
<dbReference type="Pfam" id="PF01208">
    <property type="entry name" value="URO-D"/>
    <property type="match status" value="1"/>
</dbReference>
<protein>
    <submittedName>
        <fullName evidence="2">Uroporphyrinogen decarboxylase (URO-D)</fullName>
    </submittedName>
</protein>
<dbReference type="InterPro" id="IPR000257">
    <property type="entry name" value="Uroporphyrinogen_deCOase"/>
</dbReference>
<feature type="domain" description="Uroporphyrinogen decarboxylase (URO-D)" evidence="1">
    <location>
        <begin position="168"/>
        <end position="392"/>
    </location>
</feature>
<dbReference type="InterPro" id="IPR038071">
    <property type="entry name" value="UROD/MetE-like_sf"/>
</dbReference>